<gene>
    <name evidence="1" type="ORF">U9M48_036887</name>
</gene>
<evidence type="ECO:0000313" key="1">
    <source>
        <dbReference type="EMBL" id="WVZ90602.1"/>
    </source>
</evidence>
<reference evidence="1 2" key="1">
    <citation type="submission" date="2024-02" db="EMBL/GenBank/DDBJ databases">
        <title>High-quality chromosome-scale genome assembly of Pensacola bahiagrass (Paspalum notatum Flugge var. saurae).</title>
        <authorList>
            <person name="Vega J.M."/>
            <person name="Podio M."/>
            <person name="Orjuela J."/>
            <person name="Siena L.A."/>
            <person name="Pessino S.C."/>
            <person name="Combes M.C."/>
            <person name="Mariac C."/>
            <person name="Albertini E."/>
            <person name="Pupilli F."/>
            <person name="Ortiz J.P.A."/>
            <person name="Leblanc O."/>
        </authorList>
    </citation>
    <scope>NUCLEOTIDE SEQUENCE [LARGE SCALE GENOMIC DNA]</scope>
    <source>
        <strain evidence="1">R1</strain>
        <tissue evidence="1">Leaf</tissue>
    </source>
</reference>
<sequence>MADWTEIPIEERHLDGMVDLLKDVLLHLGVRLKKLWYRAMGREEWDPVRVYLEIGEEPRAGMDLHFRIVRCVEAAPTVYQAIQKVTMTALKRIGRDYRADLENSPYRFLPRNLPTNQSSPAT</sequence>
<proteinExistence type="predicted"/>
<evidence type="ECO:0000313" key="2">
    <source>
        <dbReference type="Proteomes" id="UP001341281"/>
    </source>
</evidence>
<dbReference type="Proteomes" id="UP001341281">
    <property type="component" value="Chromosome 08"/>
</dbReference>
<protein>
    <submittedName>
        <fullName evidence="1">Uncharacterized protein</fullName>
    </submittedName>
</protein>
<organism evidence="1 2">
    <name type="scientific">Paspalum notatum var. saurae</name>
    <dbReference type="NCBI Taxonomy" id="547442"/>
    <lineage>
        <taxon>Eukaryota</taxon>
        <taxon>Viridiplantae</taxon>
        <taxon>Streptophyta</taxon>
        <taxon>Embryophyta</taxon>
        <taxon>Tracheophyta</taxon>
        <taxon>Spermatophyta</taxon>
        <taxon>Magnoliopsida</taxon>
        <taxon>Liliopsida</taxon>
        <taxon>Poales</taxon>
        <taxon>Poaceae</taxon>
        <taxon>PACMAD clade</taxon>
        <taxon>Panicoideae</taxon>
        <taxon>Andropogonodae</taxon>
        <taxon>Paspaleae</taxon>
        <taxon>Paspalinae</taxon>
        <taxon>Paspalum</taxon>
    </lineage>
</organism>
<dbReference type="AlphaFoldDB" id="A0AAQ3UII1"/>
<keyword evidence="2" id="KW-1185">Reference proteome</keyword>
<dbReference type="EMBL" id="CP144752">
    <property type="protein sequence ID" value="WVZ90602.1"/>
    <property type="molecule type" value="Genomic_DNA"/>
</dbReference>
<name>A0AAQ3UII1_PASNO</name>
<accession>A0AAQ3UII1</accession>